<dbReference type="OrthoDB" id="10636728at2759"/>
<evidence type="ECO:0000313" key="2">
    <source>
        <dbReference type="Proteomes" id="UP000572817"/>
    </source>
</evidence>
<accession>A0A8H4IXB1</accession>
<sequence>MNNNNTKTTPLSYEMETRMRFIISNAFALTQSHLDDHDQLELSRHLENTAMGAFDSGSSVVKHKMLRIMHARTDMDEERRFAHAIRLLVSAILEHKAADACEKSEQAARIVQATARPVVSCFIVMLDDVILQDAYERSTSRQALINRYDPTEPYPFYTTPFVRGRFADGGFDQARRFTKPLWSRVTGSALFFPYKFDMTDANWQDQGTVATLNRTWGYWMARNGYAADGENLGPGASSSATISSR</sequence>
<dbReference type="EMBL" id="WWBZ02000022">
    <property type="protein sequence ID" value="KAF4308047.1"/>
    <property type="molecule type" value="Genomic_DNA"/>
</dbReference>
<name>A0A8H4IXB1_9PEZI</name>
<protein>
    <submittedName>
        <fullName evidence="1">Uncharacterized protein</fullName>
    </submittedName>
</protein>
<dbReference type="AlphaFoldDB" id="A0A8H4IXB1"/>
<gene>
    <name evidence="1" type="ORF">GTA08_BOTSDO04250</name>
</gene>
<proteinExistence type="predicted"/>
<comment type="caution">
    <text evidence="1">The sequence shown here is derived from an EMBL/GenBank/DDBJ whole genome shotgun (WGS) entry which is preliminary data.</text>
</comment>
<dbReference type="Proteomes" id="UP000572817">
    <property type="component" value="Unassembled WGS sequence"/>
</dbReference>
<evidence type="ECO:0000313" key="1">
    <source>
        <dbReference type="EMBL" id="KAF4308047.1"/>
    </source>
</evidence>
<organism evidence="1 2">
    <name type="scientific">Botryosphaeria dothidea</name>
    <dbReference type="NCBI Taxonomy" id="55169"/>
    <lineage>
        <taxon>Eukaryota</taxon>
        <taxon>Fungi</taxon>
        <taxon>Dikarya</taxon>
        <taxon>Ascomycota</taxon>
        <taxon>Pezizomycotina</taxon>
        <taxon>Dothideomycetes</taxon>
        <taxon>Dothideomycetes incertae sedis</taxon>
        <taxon>Botryosphaeriales</taxon>
        <taxon>Botryosphaeriaceae</taxon>
        <taxon>Botryosphaeria</taxon>
    </lineage>
</organism>
<keyword evidence="2" id="KW-1185">Reference proteome</keyword>
<reference evidence="1" key="1">
    <citation type="submission" date="2020-04" db="EMBL/GenBank/DDBJ databases">
        <title>Genome Assembly and Annotation of Botryosphaeria dothidea sdau 11-99, a Latent Pathogen of Apple Fruit Ring Rot in China.</title>
        <authorList>
            <person name="Yu C."/>
            <person name="Diao Y."/>
            <person name="Lu Q."/>
            <person name="Zhao J."/>
            <person name="Cui S."/>
            <person name="Peng C."/>
            <person name="He B."/>
            <person name="Liu H."/>
        </authorList>
    </citation>
    <scope>NUCLEOTIDE SEQUENCE [LARGE SCALE GENOMIC DNA]</scope>
    <source>
        <strain evidence="1">Sdau11-99</strain>
    </source>
</reference>